<evidence type="ECO:0000256" key="4">
    <source>
        <dbReference type="ARBA" id="ARBA00023274"/>
    </source>
</evidence>
<protein>
    <submittedName>
        <fullName evidence="11">Protein LSM14 like protein B</fullName>
    </submittedName>
</protein>
<feature type="short sequence motif" description="TFG box" evidence="6">
    <location>
        <begin position="215"/>
        <end position="235"/>
    </location>
</feature>
<evidence type="ECO:0000256" key="3">
    <source>
        <dbReference type="ARBA" id="ARBA00022845"/>
    </source>
</evidence>
<dbReference type="Pfam" id="PF12701">
    <property type="entry name" value="LSM14"/>
    <property type="match status" value="1"/>
</dbReference>
<dbReference type="GO" id="GO:1990904">
    <property type="term" value="C:ribonucleoprotein complex"/>
    <property type="evidence" value="ECO:0007669"/>
    <property type="project" value="UniProtKB-KW"/>
</dbReference>
<dbReference type="InterPro" id="IPR025761">
    <property type="entry name" value="FFD_box"/>
</dbReference>
<feature type="compositionally biased region" description="Polar residues" evidence="7">
    <location>
        <begin position="121"/>
        <end position="131"/>
    </location>
</feature>
<feature type="domain" description="FFD box profile" evidence="9">
    <location>
        <begin position="195"/>
        <end position="211"/>
    </location>
</feature>
<evidence type="ECO:0000313" key="11">
    <source>
        <dbReference type="EMBL" id="KFO38006.1"/>
    </source>
</evidence>
<evidence type="ECO:0000259" key="8">
    <source>
        <dbReference type="PROSITE" id="PS51512"/>
    </source>
</evidence>
<dbReference type="AlphaFoldDB" id="A0A091EQI7"/>
<keyword evidence="12" id="KW-1185">Reference proteome</keyword>
<dbReference type="InterPro" id="IPR010920">
    <property type="entry name" value="LSM_dom_sf"/>
</dbReference>
<dbReference type="SMART" id="SM01271">
    <property type="entry name" value="LSM14"/>
    <property type="match status" value="1"/>
</dbReference>
<proteinExistence type="inferred from homology"/>
<dbReference type="Gene3D" id="2.30.30.100">
    <property type="match status" value="1"/>
</dbReference>
<dbReference type="SUPFAM" id="SSF50182">
    <property type="entry name" value="Sm-like ribonucleoproteins"/>
    <property type="match status" value="1"/>
</dbReference>
<dbReference type="PANTHER" id="PTHR13586">
    <property type="entry name" value="SCD6 PROTEIN-RELATED"/>
    <property type="match status" value="1"/>
</dbReference>
<dbReference type="PROSITE" id="PS51512">
    <property type="entry name" value="DFDF"/>
    <property type="match status" value="1"/>
</dbReference>
<organism evidence="11 12">
    <name type="scientific">Fukomys damarensis</name>
    <name type="common">Damaraland mole rat</name>
    <name type="synonym">Cryptomys damarensis</name>
    <dbReference type="NCBI Taxonomy" id="885580"/>
    <lineage>
        <taxon>Eukaryota</taxon>
        <taxon>Metazoa</taxon>
        <taxon>Chordata</taxon>
        <taxon>Craniata</taxon>
        <taxon>Vertebrata</taxon>
        <taxon>Euteleostomi</taxon>
        <taxon>Mammalia</taxon>
        <taxon>Eutheria</taxon>
        <taxon>Euarchontoglires</taxon>
        <taxon>Glires</taxon>
        <taxon>Rodentia</taxon>
        <taxon>Hystricomorpha</taxon>
        <taxon>Bathyergidae</taxon>
        <taxon>Fukomys</taxon>
    </lineage>
</organism>
<feature type="region of interest" description="Disordered" evidence="7">
    <location>
        <begin position="32"/>
        <end position="53"/>
    </location>
</feature>
<evidence type="ECO:0000256" key="1">
    <source>
        <dbReference type="ARBA" id="ARBA00010415"/>
    </source>
</evidence>
<keyword evidence="2" id="KW-0217">Developmental protein</keyword>
<feature type="region of interest" description="Disordered" evidence="7">
    <location>
        <begin position="103"/>
        <end position="131"/>
    </location>
</feature>
<dbReference type="eggNOG" id="KOG1073">
    <property type="taxonomic scope" value="Eukaryota"/>
</dbReference>
<sequence>MDSKKKPKAPRARVSQPCPAPSCIPSTLVLGERRRTRTPSNRTVARPAGPGAPPLRHALVAGVSGFSGTQYLGSKISLITKTQTRYKGILCTIDADSCTVGLAKPSRRRRRPGSCRAGNGSREQNQPTNVKENTIKFLEDFDFEKANAQFNREELDEEFQEKLHFEEDMEEEEGQAAVTQNDRTPAEEDLWGPSCYYDKSKSFFDNISSEFKSSSRRATRAEERKLNTETFGEPGRSLHGRFRGGTGRVSECSLGSC</sequence>
<gene>
    <name evidence="11" type="ORF">H920_00616</name>
</gene>
<evidence type="ECO:0000256" key="2">
    <source>
        <dbReference type="ARBA" id="ARBA00022473"/>
    </source>
</evidence>
<dbReference type="InterPro" id="IPR025762">
    <property type="entry name" value="DFDF"/>
</dbReference>
<feature type="domain" description="TFG box profile" evidence="10">
    <location>
        <begin position="215"/>
        <end position="235"/>
    </location>
</feature>
<feature type="region of interest" description="Disordered" evidence="7">
    <location>
        <begin position="1"/>
        <end position="20"/>
    </location>
</feature>
<accession>A0A091EQI7</accession>
<dbReference type="PROSITE" id="PS51513">
    <property type="entry name" value="FFD"/>
    <property type="match status" value="1"/>
</dbReference>
<comment type="similarity">
    <text evidence="1">Belongs to the LSM14 family.</text>
</comment>
<dbReference type="PROSITE" id="PS51536">
    <property type="entry name" value="TFG"/>
    <property type="match status" value="1"/>
</dbReference>
<dbReference type="InterPro" id="IPR025609">
    <property type="entry name" value="Lsm14-like_N"/>
</dbReference>
<dbReference type="GO" id="GO:0003729">
    <property type="term" value="F:mRNA binding"/>
    <property type="evidence" value="ECO:0007669"/>
    <property type="project" value="TreeGrafter"/>
</dbReference>
<feature type="domain" description="DFDF" evidence="8">
    <location>
        <begin position="129"/>
        <end position="165"/>
    </location>
</feature>
<dbReference type="Proteomes" id="UP000028990">
    <property type="component" value="Unassembled WGS sequence"/>
</dbReference>
<evidence type="ECO:0000256" key="6">
    <source>
        <dbReference type="PROSITE-ProRule" id="PRU00869"/>
    </source>
</evidence>
<evidence type="ECO:0000259" key="10">
    <source>
        <dbReference type="PROSITE" id="PS51536"/>
    </source>
</evidence>
<evidence type="ECO:0000259" key="9">
    <source>
        <dbReference type="PROSITE" id="PS51513"/>
    </source>
</evidence>
<dbReference type="InterPro" id="IPR025768">
    <property type="entry name" value="TFG_box"/>
</dbReference>
<reference evidence="11 12" key="1">
    <citation type="submission" date="2013-11" db="EMBL/GenBank/DDBJ databases">
        <title>The Damaraland mole rat (Fukomys damarensis) genome and evolution of African mole rats.</title>
        <authorList>
            <person name="Gladyshev V.N."/>
            <person name="Fang X."/>
        </authorList>
    </citation>
    <scope>NUCLEOTIDE SEQUENCE [LARGE SCALE GENOMIC DNA]</scope>
    <source>
        <tissue evidence="11">Liver</tissue>
    </source>
</reference>
<evidence type="ECO:0000313" key="12">
    <source>
        <dbReference type="Proteomes" id="UP000028990"/>
    </source>
</evidence>
<feature type="region of interest" description="Disordered" evidence="7">
    <location>
        <begin position="212"/>
        <end position="257"/>
    </location>
</feature>
<evidence type="ECO:0000256" key="7">
    <source>
        <dbReference type="SAM" id="MobiDB-lite"/>
    </source>
</evidence>
<keyword evidence="3" id="KW-0810">Translation regulation</keyword>
<feature type="short sequence motif" description="FFD box" evidence="5">
    <location>
        <begin position="195"/>
        <end position="211"/>
    </location>
</feature>
<dbReference type="Pfam" id="PF09532">
    <property type="entry name" value="FDF"/>
    <property type="match status" value="1"/>
</dbReference>
<evidence type="ECO:0000256" key="5">
    <source>
        <dbReference type="PROSITE-ProRule" id="PRU00846"/>
    </source>
</evidence>
<dbReference type="SMART" id="SM01199">
    <property type="entry name" value="FDF"/>
    <property type="match status" value="1"/>
</dbReference>
<keyword evidence="4" id="KW-0687">Ribonucleoprotein</keyword>
<dbReference type="PANTHER" id="PTHR13586:SF1">
    <property type="entry name" value="PROTEIN LSM14 HOMOLOG B"/>
    <property type="match status" value="1"/>
</dbReference>
<name>A0A091EQI7_FUKDA</name>
<feature type="compositionally biased region" description="Basic residues" evidence="7">
    <location>
        <begin position="1"/>
        <end position="11"/>
    </location>
</feature>
<dbReference type="InterPro" id="IPR019050">
    <property type="entry name" value="FDF_dom"/>
</dbReference>
<dbReference type="EMBL" id="KN120660">
    <property type="protein sequence ID" value="KFO38006.1"/>
    <property type="molecule type" value="Genomic_DNA"/>
</dbReference>
<dbReference type="GO" id="GO:0006417">
    <property type="term" value="P:regulation of translation"/>
    <property type="evidence" value="ECO:0007669"/>
    <property type="project" value="UniProtKB-KW"/>
</dbReference>